<dbReference type="GO" id="GO:0008289">
    <property type="term" value="F:lipid binding"/>
    <property type="evidence" value="ECO:0007669"/>
    <property type="project" value="UniProtKB-KW"/>
</dbReference>
<reference evidence="2" key="1">
    <citation type="submission" date="2019-08" db="EMBL/GenBank/DDBJ databases">
        <authorList>
            <person name="Kucharzyk K."/>
            <person name="Murdoch R.W."/>
            <person name="Higgins S."/>
            <person name="Loffler F."/>
        </authorList>
    </citation>
    <scope>NUCLEOTIDE SEQUENCE</scope>
</reference>
<dbReference type="Gene3D" id="3.40.50.10170">
    <property type="match status" value="1"/>
</dbReference>
<gene>
    <name evidence="2" type="primary">degV_11</name>
    <name evidence="2" type="ORF">SDC9_58183</name>
</gene>
<dbReference type="InterPro" id="IPR003797">
    <property type="entry name" value="DegV"/>
</dbReference>
<proteinExistence type="predicted"/>
<dbReference type="EMBL" id="VSSQ01001886">
    <property type="protein sequence ID" value="MPM11832.1"/>
    <property type="molecule type" value="Genomic_DNA"/>
</dbReference>
<comment type="caution">
    <text evidence="2">The sequence shown here is derived from an EMBL/GenBank/DDBJ whole genome shotgun (WGS) entry which is preliminary data.</text>
</comment>
<accession>A0A644X6Q0</accession>
<sequence>MPDRKILLSADTPCDIGPELKERYQVSLFPLHIILDEKQYTDGLDITAAEIYRAWWDHKLLPRTAAINPEEYVAYFTPLLEQGFDIIHISLGSGLSSCNQNAKIASDLLADKGRVFVIDSCSLSSGFGLLVCEAGERIKSGMPAEQIVSEVTALVPFTRASFILDTLEFMRAGGRCSSMTQISAAMLNIKPTILVKNDRQGSMVVGKKYIGKLESAIMKYVEDQLKDRTDIVLDRVFITHSLLDDPSLTERVAKKIKEFQPFKEIFETDASCTISSHCGPNTLGVLFLVKQ</sequence>
<dbReference type="NCBIfam" id="TIGR00762">
    <property type="entry name" value="DegV"/>
    <property type="match status" value="1"/>
</dbReference>
<keyword evidence="1" id="KW-0446">Lipid-binding</keyword>
<dbReference type="InterPro" id="IPR043168">
    <property type="entry name" value="DegV_C"/>
</dbReference>
<organism evidence="2">
    <name type="scientific">bioreactor metagenome</name>
    <dbReference type="NCBI Taxonomy" id="1076179"/>
    <lineage>
        <taxon>unclassified sequences</taxon>
        <taxon>metagenomes</taxon>
        <taxon>ecological metagenomes</taxon>
    </lineage>
</organism>
<evidence type="ECO:0000256" key="1">
    <source>
        <dbReference type="ARBA" id="ARBA00023121"/>
    </source>
</evidence>
<protein>
    <submittedName>
        <fullName evidence="2">Protein DegV</fullName>
    </submittedName>
</protein>
<dbReference type="InterPro" id="IPR050270">
    <property type="entry name" value="DegV_domain_contain"/>
</dbReference>
<dbReference type="Gene3D" id="3.30.1180.10">
    <property type="match status" value="1"/>
</dbReference>
<dbReference type="PROSITE" id="PS51482">
    <property type="entry name" value="DEGV"/>
    <property type="match status" value="1"/>
</dbReference>
<dbReference type="PANTHER" id="PTHR33434:SF2">
    <property type="entry name" value="FATTY ACID-BINDING PROTEIN TM_1468"/>
    <property type="match status" value="1"/>
</dbReference>
<evidence type="ECO:0000313" key="2">
    <source>
        <dbReference type="EMBL" id="MPM11832.1"/>
    </source>
</evidence>
<dbReference type="PANTHER" id="PTHR33434">
    <property type="entry name" value="DEGV DOMAIN-CONTAINING PROTEIN DR_1986-RELATED"/>
    <property type="match status" value="1"/>
</dbReference>
<dbReference type="AlphaFoldDB" id="A0A644X6Q0"/>
<dbReference type="SUPFAM" id="SSF82549">
    <property type="entry name" value="DAK1/DegV-like"/>
    <property type="match status" value="1"/>
</dbReference>
<name>A0A644X6Q0_9ZZZZ</name>
<dbReference type="Pfam" id="PF02645">
    <property type="entry name" value="DegV"/>
    <property type="match status" value="1"/>
</dbReference>